<dbReference type="KEGG" id="tcd:AAIA72_02015"/>
<name>A0AB39UXR8_9GAMM</name>
<gene>
    <name evidence="3" type="ORF">AAIA72_02015</name>
</gene>
<sequence>MVSDDIYARLLMAVLGREGPVIPSDRLQSISGSGSDPESLARQFLNLVYSLHPDTDLGLRYGHHLHPAGLCDFARALYTAPDIRSSLQLLTRMSFARGHCFSLFTREEGGRVWVFLTFPHQFPLHDGVRRFHMEATFSFALNGLQAMLGNWPEDVRITLPCAPPRYQRLFVRHWPLAPEFNAPAAALSFPARYLKAPVISRDDALHAVSLERAEQHWQAQMRAANFSYRATDAMIRHHPELLHATALATHLNMSVRTLQKHLVRCHDTFQHMLTRVRRELWAVYAGLLNLPAEDVSELLGFGSVSGYRRFCRTFSPSGHPVRLAQS</sequence>
<proteinExistence type="predicted"/>
<keyword evidence="1" id="KW-0238">DNA-binding</keyword>
<accession>A0AB39UXR8</accession>
<protein>
    <submittedName>
        <fullName evidence="3">AraC family transcriptional regulator ligand-binding domain-containing protein</fullName>
    </submittedName>
</protein>
<dbReference type="Pfam" id="PF12625">
    <property type="entry name" value="Arabinose_bd"/>
    <property type="match status" value="1"/>
</dbReference>
<dbReference type="GO" id="GO:0005829">
    <property type="term" value="C:cytosol"/>
    <property type="evidence" value="ECO:0007669"/>
    <property type="project" value="TreeGrafter"/>
</dbReference>
<reference evidence="3" key="1">
    <citation type="submission" date="2024-05" db="EMBL/GenBank/DDBJ databases">
        <title>Genome sequencing of novel strain.</title>
        <authorList>
            <person name="Ganbat D."/>
            <person name="Ganbat S."/>
            <person name="Lee S.-J."/>
        </authorList>
    </citation>
    <scope>NUCLEOTIDE SEQUENCE</scope>
    <source>
        <strain evidence="3">SMD15-11</strain>
    </source>
</reference>
<dbReference type="InterPro" id="IPR032687">
    <property type="entry name" value="AraC-type_N"/>
</dbReference>
<evidence type="ECO:0000256" key="1">
    <source>
        <dbReference type="ARBA" id="ARBA00023125"/>
    </source>
</evidence>
<organism evidence="3">
    <name type="scientific">Thermohahella caldifontis</name>
    <dbReference type="NCBI Taxonomy" id="3142973"/>
    <lineage>
        <taxon>Bacteria</taxon>
        <taxon>Pseudomonadati</taxon>
        <taxon>Pseudomonadota</taxon>
        <taxon>Gammaproteobacteria</taxon>
        <taxon>Oceanospirillales</taxon>
        <taxon>Hahellaceae</taxon>
        <taxon>Thermohahella</taxon>
    </lineage>
</organism>
<dbReference type="PANTHER" id="PTHR47894:SF1">
    <property type="entry name" value="HTH-TYPE TRANSCRIPTIONAL REGULATOR VQSM"/>
    <property type="match status" value="1"/>
</dbReference>
<evidence type="ECO:0000313" key="3">
    <source>
        <dbReference type="EMBL" id="XDT72784.1"/>
    </source>
</evidence>
<feature type="domain" description="HTH-type transcriptional regulator AraC-type N-terminal" evidence="2">
    <location>
        <begin position="48"/>
        <end position="198"/>
    </location>
</feature>
<dbReference type="PANTHER" id="PTHR47894">
    <property type="entry name" value="HTH-TYPE TRANSCRIPTIONAL REGULATOR GADX"/>
    <property type="match status" value="1"/>
</dbReference>
<dbReference type="RefSeq" id="WP_369601788.1">
    <property type="nucleotide sequence ID" value="NZ_CP154858.1"/>
</dbReference>
<dbReference type="Gene3D" id="1.10.10.60">
    <property type="entry name" value="Homeodomain-like"/>
    <property type="match status" value="1"/>
</dbReference>
<dbReference type="AlphaFoldDB" id="A0AB39UXR8"/>
<dbReference type="EMBL" id="CP154858">
    <property type="protein sequence ID" value="XDT72784.1"/>
    <property type="molecule type" value="Genomic_DNA"/>
</dbReference>
<dbReference type="GO" id="GO:0000976">
    <property type="term" value="F:transcription cis-regulatory region binding"/>
    <property type="evidence" value="ECO:0007669"/>
    <property type="project" value="TreeGrafter"/>
</dbReference>
<dbReference type="GO" id="GO:0003700">
    <property type="term" value="F:DNA-binding transcription factor activity"/>
    <property type="evidence" value="ECO:0007669"/>
    <property type="project" value="TreeGrafter"/>
</dbReference>
<evidence type="ECO:0000259" key="2">
    <source>
        <dbReference type="Pfam" id="PF12625"/>
    </source>
</evidence>